<keyword evidence="2" id="KW-1185">Reference proteome</keyword>
<name>A0A8J4FBG9_9CHLO</name>
<comment type="caution">
    <text evidence="1">The sequence shown here is derived from an EMBL/GenBank/DDBJ whole genome shotgun (WGS) entry which is preliminary data.</text>
</comment>
<protein>
    <submittedName>
        <fullName evidence="1">Uncharacterized protein</fullName>
    </submittedName>
</protein>
<sequence>RHPPPSPATTPVLATPSPPHTHSFLSARRWLYMASLASEVLAGDGAVPDHYRVCYRRPTDLRLREDVPICCNVVIATQLLDYGLLPAVRHVAAAGLVIRDAVVVPATATEWLQAAQRSMPPPFKTTGGLDLRVMDRYRAIGPQCGCGGGSGGGGDKDSGCGISGCFGDGRNCIGGGNGWKRRWWLRWWLRW</sequence>
<dbReference type="OrthoDB" id="554759at2759"/>
<evidence type="ECO:0000313" key="2">
    <source>
        <dbReference type="Proteomes" id="UP000747110"/>
    </source>
</evidence>
<dbReference type="Proteomes" id="UP000747110">
    <property type="component" value="Unassembled WGS sequence"/>
</dbReference>
<dbReference type="EMBL" id="BNCP01000001">
    <property type="protein sequence ID" value="GIL69318.1"/>
    <property type="molecule type" value="Genomic_DNA"/>
</dbReference>
<organism evidence="1 2">
    <name type="scientific">Volvox reticuliferus</name>
    <dbReference type="NCBI Taxonomy" id="1737510"/>
    <lineage>
        <taxon>Eukaryota</taxon>
        <taxon>Viridiplantae</taxon>
        <taxon>Chlorophyta</taxon>
        <taxon>core chlorophytes</taxon>
        <taxon>Chlorophyceae</taxon>
        <taxon>CS clade</taxon>
        <taxon>Chlamydomonadales</taxon>
        <taxon>Volvocaceae</taxon>
        <taxon>Volvox</taxon>
    </lineage>
</organism>
<feature type="non-terminal residue" evidence="1">
    <location>
        <position position="1"/>
    </location>
</feature>
<dbReference type="AlphaFoldDB" id="A0A8J4FBG9"/>
<evidence type="ECO:0000313" key="1">
    <source>
        <dbReference type="EMBL" id="GIL69318.1"/>
    </source>
</evidence>
<gene>
    <name evidence="1" type="ORF">Vretifemale_266</name>
</gene>
<accession>A0A8J4FBG9</accession>
<proteinExistence type="predicted"/>
<reference evidence="1" key="1">
    <citation type="journal article" date="2021" name="Proc. Natl. Acad. Sci. U.S.A.">
        <title>Three genomes in the algal genus Volvox reveal the fate of a haploid sex-determining region after a transition to homothallism.</title>
        <authorList>
            <person name="Yamamoto K."/>
            <person name="Hamaji T."/>
            <person name="Kawai-Toyooka H."/>
            <person name="Matsuzaki R."/>
            <person name="Takahashi F."/>
            <person name="Nishimura Y."/>
            <person name="Kawachi M."/>
            <person name="Noguchi H."/>
            <person name="Minakuchi Y."/>
            <person name="Umen J.G."/>
            <person name="Toyoda A."/>
            <person name="Nozaki H."/>
        </authorList>
    </citation>
    <scope>NUCLEOTIDE SEQUENCE</scope>
    <source>
        <strain evidence="1">NIES-3786</strain>
    </source>
</reference>